<accession>A0A832WHS6</accession>
<proteinExistence type="predicted"/>
<dbReference type="InterPro" id="IPR010985">
    <property type="entry name" value="Ribbon_hlx_hlx"/>
</dbReference>
<sequence length="97" mass="11880">MIEEEITLKIPKSIVNQIDELIKEGYFSSRDEFVRYAVRESLTEIAISKKMSREECKKIWEEYKIRKKDIKIDEKEIEELLDEVDKEWKKWKKLKLK</sequence>
<dbReference type="PANTHER" id="PTHR36215">
    <property type="entry name" value="BLL4998 PROTEIN"/>
    <property type="match status" value="1"/>
</dbReference>
<dbReference type="SUPFAM" id="SSF47598">
    <property type="entry name" value="Ribbon-helix-helix"/>
    <property type="match status" value="1"/>
</dbReference>
<dbReference type="InterPro" id="IPR013321">
    <property type="entry name" value="Arc_rbn_hlx_hlx"/>
</dbReference>
<dbReference type="GO" id="GO:0006355">
    <property type="term" value="P:regulation of DNA-templated transcription"/>
    <property type="evidence" value="ECO:0007669"/>
    <property type="project" value="InterPro"/>
</dbReference>
<dbReference type="InterPro" id="IPR016748">
    <property type="entry name" value="Tscrpt_reg_CopG_prd"/>
</dbReference>
<name>A0A832WHS6_9EURY</name>
<dbReference type="Gene3D" id="1.10.1220.10">
    <property type="entry name" value="Met repressor-like"/>
    <property type="match status" value="1"/>
</dbReference>
<dbReference type="InterPro" id="IPR041088">
    <property type="entry name" value="RHH_8"/>
</dbReference>
<dbReference type="PIRSF" id="PIRSF019108">
    <property type="entry name" value="Txn_reg_CopG_prd"/>
    <property type="match status" value="1"/>
</dbReference>
<gene>
    <name evidence="1" type="ORF">HA335_02165</name>
</gene>
<reference evidence="1" key="1">
    <citation type="journal article" date="2020" name="bioRxiv">
        <title>A rank-normalized archaeal taxonomy based on genome phylogeny resolves widespread incomplete and uneven classifications.</title>
        <authorList>
            <person name="Rinke C."/>
            <person name="Chuvochina M."/>
            <person name="Mussig A.J."/>
            <person name="Chaumeil P.-A."/>
            <person name="Waite D.W."/>
            <person name="Whitman W.B."/>
            <person name="Parks D.H."/>
            <person name="Hugenholtz P."/>
        </authorList>
    </citation>
    <scope>NUCLEOTIDE SEQUENCE</scope>
    <source>
        <strain evidence="1">UBA8849</strain>
    </source>
</reference>
<evidence type="ECO:0000313" key="1">
    <source>
        <dbReference type="EMBL" id="HII59377.1"/>
    </source>
</evidence>
<organism evidence="1 2">
    <name type="scientific">Methanocaldococcus jannaschii</name>
    <dbReference type="NCBI Taxonomy" id="2190"/>
    <lineage>
        <taxon>Archaea</taxon>
        <taxon>Methanobacteriati</taxon>
        <taxon>Methanobacteriota</taxon>
        <taxon>Methanomada group</taxon>
        <taxon>Methanococci</taxon>
        <taxon>Methanococcales</taxon>
        <taxon>Methanocaldococcaceae</taxon>
        <taxon>Methanocaldococcus</taxon>
    </lineage>
</organism>
<dbReference type="PANTHER" id="PTHR36215:SF1">
    <property type="entry name" value="BLL4998 PROTEIN"/>
    <property type="match status" value="1"/>
</dbReference>
<comment type="caution">
    <text evidence="1">The sequence shown here is derived from an EMBL/GenBank/DDBJ whole genome shotgun (WGS) entry which is preliminary data.</text>
</comment>
<dbReference type="AlphaFoldDB" id="A0A832WHS6"/>
<protein>
    <submittedName>
        <fullName evidence="1">Type II toxin-antitoxin system ParD family antitoxin</fullName>
    </submittedName>
</protein>
<dbReference type="EMBL" id="DUJR01000009">
    <property type="protein sequence ID" value="HII59377.1"/>
    <property type="molecule type" value="Genomic_DNA"/>
</dbReference>
<dbReference type="Proteomes" id="UP000645676">
    <property type="component" value="Unassembled WGS sequence"/>
</dbReference>
<dbReference type="SMR" id="A0A832WHS6"/>
<dbReference type="CDD" id="cd22231">
    <property type="entry name" value="RHH_NikR_HicB-like"/>
    <property type="match status" value="1"/>
</dbReference>
<dbReference type="RefSeq" id="WP_010871203.1">
    <property type="nucleotide sequence ID" value="NC_000909.1"/>
</dbReference>
<evidence type="ECO:0000313" key="2">
    <source>
        <dbReference type="Proteomes" id="UP000645676"/>
    </source>
</evidence>
<dbReference type="Pfam" id="PF17723">
    <property type="entry name" value="RHH_8"/>
    <property type="match status" value="1"/>
</dbReference>
<dbReference type="OMA" id="GQIMMEK"/>